<organism evidence="1 2">
    <name type="scientific">Trifolium medium</name>
    <dbReference type="NCBI Taxonomy" id="97028"/>
    <lineage>
        <taxon>Eukaryota</taxon>
        <taxon>Viridiplantae</taxon>
        <taxon>Streptophyta</taxon>
        <taxon>Embryophyta</taxon>
        <taxon>Tracheophyta</taxon>
        <taxon>Spermatophyta</taxon>
        <taxon>Magnoliopsida</taxon>
        <taxon>eudicotyledons</taxon>
        <taxon>Gunneridae</taxon>
        <taxon>Pentapetalae</taxon>
        <taxon>rosids</taxon>
        <taxon>fabids</taxon>
        <taxon>Fabales</taxon>
        <taxon>Fabaceae</taxon>
        <taxon>Papilionoideae</taxon>
        <taxon>50 kb inversion clade</taxon>
        <taxon>NPAAA clade</taxon>
        <taxon>Hologalegina</taxon>
        <taxon>IRL clade</taxon>
        <taxon>Trifolieae</taxon>
        <taxon>Trifolium</taxon>
    </lineage>
</organism>
<accession>A0A392V5Y9</accession>
<dbReference type="EMBL" id="LXQA011049444">
    <property type="protein sequence ID" value="MCI82689.1"/>
    <property type="molecule type" value="Genomic_DNA"/>
</dbReference>
<reference evidence="1 2" key="1">
    <citation type="journal article" date="2018" name="Front. Plant Sci.">
        <title>Red Clover (Trifolium pratense) and Zigzag Clover (T. medium) - A Picture of Genomic Similarities and Differences.</title>
        <authorList>
            <person name="Dluhosova J."/>
            <person name="Istvanek J."/>
            <person name="Nedelnik J."/>
            <person name="Repkova J."/>
        </authorList>
    </citation>
    <scope>NUCLEOTIDE SEQUENCE [LARGE SCALE GENOMIC DNA]</scope>
    <source>
        <strain evidence="2">cv. 10/8</strain>
        <tissue evidence="1">Leaf</tissue>
    </source>
</reference>
<feature type="non-terminal residue" evidence="1">
    <location>
        <position position="1"/>
    </location>
</feature>
<dbReference type="Proteomes" id="UP000265520">
    <property type="component" value="Unassembled WGS sequence"/>
</dbReference>
<proteinExistence type="predicted"/>
<evidence type="ECO:0000313" key="1">
    <source>
        <dbReference type="EMBL" id="MCI82689.1"/>
    </source>
</evidence>
<keyword evidence="2" id="KW-1185">Reference proteome</keyword>
<name>A0A392V5Y9_9FABA</name>
<comment type="caution">
    <text evidence="1">The sequence shown here is derived from an EMBL/GenBank/DDBJ whole genome shotgun (WGS) entry which is preliminary data.</text>
</comment>
<protein>
    <submittedName>
        <fullName evidence="1">Uncharacterized protein</fullName>
    </submittedName>
</protein>
<dbReference type="AlphaFoldDB" id="A0A392V5Y9"/>
<evidence type="ECO:0000313" key="2">
    <source>
        <dbReference type="Proteomes" id="UP000265520"/>
    </source>
</evidence>
<sequence>IPCTGGVHITCMTDALALTLLSSPGTLLAAAVCGKIAALVCCI</sequence>